<dbReference type="SMART" id="SM00345">
    <property type="entry name" value="HTH_GNTR"/>
    <property type="match status" value="1"/>
</dbReference>
<evidence type="ECO:0000256" key="1">
    <source>
        <dbReference type="ARBA" id="ARBA00023015"/>
    </source>
</evidence>
<evidence type="ECO:0000256" key="3">
    <source>
        <dbReference type="ARBA" id="ARBA00023163"/>
    </source>
</evidence>
<dbReference type="OrthoDB" id="8114900at2"/>
<comment type="caution">
    <text evidence="5">The sequence shown here is derived from an EMBL/GenBank/DDBJ whole genome shotgun (WGS) entry which is preliminary data.</text>
</comment>
<dbReference type="EMBL" id="QHHQ01000002">
    <property type="protein sequence ID" value="RAI01905.1"/>
    <property type="molecule type" value="Genomic_DNA"/>
</dbReference>
<dbReference type="PROSITE" id="PS50949">
    <property type="entry name" value="HTH_GNTR"/>
    <property type="match status" value="1"/>
</dbReference>
<name>A0A8B2NPU5_9HYPH</name>
<dbReference type="PRINTS" id="PR00035">
    <property type="entry name" value="HTHGNTR"/>
</dbReference>
<dbReference type="PANTHER" id="PTHR43537:SF49">
    <property type="entry name" value="TRANSCRIPTIONAL REGULATORY PROTEIN"/>
    <property type="match status" value="1"/>
</dbReference>
<keyword evidence="3" id="KW-0804">Transcription</keyword>
<dbReference type="Gene3D" id="1.10.10.10">
    <property type="entry name" value="Winged helix-like DNA-binding domain superfamily/Winged helix DNA-binding domain"/>
    <property type="match status" value="1"/>
</dbReference>
<dbReference type="GO" id="GO:0003700">
    <property type="term" value="F:DNA-binding transcription factor activity"/>
    <property type="evidence" value="ECO:0007669"/>
    <property type="project" value="InterPro"/>
</dbReference>
<dbReference type="Pfam" id="PF00392">
    <property type="entry name" value="GntR"/>
    <property type="match status" value="1"/>
</dbReference>
<dbReference type="InterPro" id="IPR000524">
    <property type="entry name" value="Tscrpt_reg_HTH_GntR"/>
</dbReference>
<dbReference type="PANTHER" id="PTHR43537">
    <property type="entry name" value="TRANSCRIPTIONAL REGULATOR, GNTR FAMILY"/>
    <property type="match status" value="1"/>
</dbReference>
<dbReference type="CDD" id="cd07377">
    <property type="entry name" value="WHTH_GntR"/>
    <property type="match status" value="1"/>
</dbReference>
<dbReference type="Gene3D" id="1.20.120.530">
    <property type="entry name" value="GntR ligand-binding domain-like"/>
    <property type="match status" value="1"/>
</dbReference>
<dbReference type="Proteomes" id="UP000249590">
    <property type="component" value="Unassembled WGS sequence"/>
</dbReference>
<evidence type="ECO:0000313" key="5">
    <source>
        <dbReference type="EMBL" id="RAI01905.1"/>
    </source>
</evidence>
<proteinExistence type="predicted"/>
<reference evidence="5 6" key="1">
    <citation type="submission" date="2018-05" db="EMBL/GenBank/DDBJ databases">
        <title>Acuticoccus sediminis sp. nov., isolated from deep-sea sediment of Indian Ocean.</title>
        <authorList>
            <person name="Liu X."/>
            <person name="Lai Q."/>
            <person name="Du Y."/>
            <person name="Sun F."/>
            <person name="Zhang X."/>
            <person name="Wang S."/>
            <person name="Shao Z."/>
        </authorList>
    </citation>
    <scope>NUCLEOTIDE SEQUENCE [LARGE SCALE GENOMIC DNA]</scope>
    <source>
        <strain evidence="5 6">PTG4-2</strain>
    </source>
</reference>
<sequence length="226" mass="25221">MKSAPAPDETVYASRAEYVHETLRAEMRSGQLKPGSRVREAELAERLKVSRTPIREAIRRLVENGLLEYNNLGGLSVARLDRAQVSELYALRAILEGAAASLAARHATREDVERIADLAEACARADTPAAAAHYNNLFHEGIHSCCRNRYLETLQMRFSDWLSLLPGTTFSTPGRIEQAHKEHSEIVEAIRSGDAEAAHRAAHDHIIESYRIRLKMMFPDLPPKSA</sequence>
<keyword evidence="6" id="KW-1185">Reference proteome</keyword>
<keyword evidence="1" id="KW-0805">Transcription regulation</keyword>
<dbReference type="Pfam" id="PF07729">
    <property type="entry name" value="FCD"/>
    <property type="match status" value="1"/>
</dbReference>
<dbReference type="SUPFAM" id="SSF48008">
    <property type="entry name" value="GntR ligand-binding domain-like"/>
    <property type="match status" value="1"/>
</dbReference>
<dbReference type="GO" id="GO:0003677">
    <property type="term" value="F:DNA binding"/>
    <property type="evidence" value="ECO:0007669"/>
    <property type="project" value="UniProtKB-KW"/>
</dbReference>
<gene>
    <name evidence="5" type="ORF">DLJ53_10950</name>
</gene>
<dbReference type="InterPro" id="IPR011711">
    <property type="entry name" value="GntR_C"/>
</dbReference>
<dbReference type="AlphaFoldDB" id="A0A8B2NPU5"/>
<organism evidence="5 6">
    <name type="scientific">Acuticoccus sediminis</name>
    <dbReference type="NCBI Taxonomy" id="2184697"/>
    <lineage>
        <taxon>Bacteria</taxon>
        <taxon>Pseudomonadati</taxon>
        <taxon>Pseudomonadota</taxon>
        <taxon>Alphaproteobacteria</taxon>
        <taxon>Hyphomicrobiales</taxon>
        <taxon>Amorphaceae</taxon>
        <taxon>Acuticoccus</taxon>
    </lineage>
</organism>
<dbReference type="InterPro" id="IPR008920">
    <property type="entry name" value="TF_FadR/GntR_C"/>
</dbReference>
<dbReference type="SMART" id="SM00895">
    <property type="entry name" value="FCD"/>
    <property type="match status" value="1"/>
</dbReference>
<evidence type="ECO:0000256" key="2">
    <source>
        <dbReference type="ARBA" id="ARBA00023125"/>
    </source>
</evidence>
<evidence type="ECO:0000259" key="4">
    <source>
        <dbReference type="PROSITE" id="PS50949"/>
    </source>
</evidence>
<keyword evidence="2" id="KW-0238">DNA-binding</keyword>
<dbReference type="RefSeq" id="WP_111345119.1">
    <property type="nucleotide sequence ID" value="NZ_JAIWKD010000002.1"/>
</dbReference>
<protein>
    <submittedName>
        <fullName evidence="5">GntR family transcriptional regulator</fullName>
    </submittedName>
</protein>
<accession>A0A8B2NPU5</accession>
<dbReference type="InterPro" id="IPR036390">
    <property type="entry name" value="WH_DNA-bd_sf"/>
</dbReference>
<dbReference type="InterPro" id="IPR036388">
    <property type="entry name" value="WH-like_DNA-bd_sf"/>
</dbReference>
<evidence type="ECO:0000313" key="6">
    <source>
        <dbReference type="Proteomes" id="UP000249590"/>
    </source>
</evidence>
<feature type="domain" description="HTH gntR-type" evidence="4">
    <location>
        <begin position="13"/>
        <end position="80"/>
    </location>
</feature>
<dbReference type="SUPFAM" id="SSF46785">
    <property type="entry name" value="Winged helix' DNA-binding domain"/>
    <property type="match status" value="1"/>
</dbReference>